<evidence type="ECO:0000313" key="7">
    <source>
        <dbReference type="Proteomes" id="UP000234239"/>
    </source>
</evidence>
<dbReference type="GO" id="GO:0003700">
    <property type="term" value="F:DNA-binding transcription factor activity"/>
    <property type="evidence" value="ECO:0007669"/>
    <property type="project" value="TreeGrafter"/>
</dbReference>
<evidence type="ECO:0000256" key="3">
    <source>
        <dbReference type="ARBA" id="ARBA00023163"/>
    </source>
</evidence>
<name>A0A2I1MSI0_9LACT</name>
<dbReference type="AlphaFoldDB" id="A0A2I1MSI0"/>
<evidence type="ECO:0000313" key="6">
    <source>
        <dbReference type="EMBL" id="PKZ23086.1"/>
    </source>
</evidence>
<keyword evidence="1" id="KW-0805">Transcription regulation</keyword>
<evidence type="ECO:0000256" key="2">
    <source>
        <dbReference type="ARBA" id="ARBA00023125"/>
    </source>
</evidence>
<keyword evidence="2" id="KW-0238">DNA-binding</keyword>
<dbReference type="GO" id="GO:0003677">
    <property type="term" value="F:DNA binding"/>
    <property type="evidence" value="ECO:0007669"/>
    <property type="project" value="UniProtKB-KW"/>
</dbReference>
<dbReference type="Gene3D" id="1.10.10.10">
    <property type="entry name" value="Winged helix-like DNA-binding domain superfamily/Winged helix DNA-binding domain"/>
    <property type="match status" value="1"/>
</dbReference>
<dbReference type="Pfam" id="PF13545">
    <property type="entry name" value="HTH_Crp_2"/>
    <property type="match status" value="1"/>
</dbReference>
<organism evidence="6 7">
    <name type="scientific">Aerococcus sanguinicola</name>
    <dbReference type="NCBI Taxonomy" id="119206"/>
    <lineage>
        <taxon>Bacteria</taxon>
        <taxon>Bacillati</taxon>
        <taxon>Bacillota</taxon>
        <taxon>Bacilli</taxon>
        <taxon>Lactobacillales</taxon>
        <taxon>Aerococcaceae</taxon>
        <taxon>Aerococcus</taxon>
    </lineage>
</organism>
<dbReference type="InterPro" id="IPR050397">
    <property type="entry name" value="Env_Response_Regulators"/>
</dbReference>
<evidence type="ECO:0000259" key="4">
    <source>
        <dbReference type="PROSITE" id="PS50042"/>
    </source>
</evidence>
<evidence type="ECO:0000259" key="5">
    <source>
        <dbReference type="PROSITE" id="PS51063"/>
    </source>
</evidence>
<proteinExistence type="predicted"/>
<dbReference type="InterPro" id="IPR000595">
    <property type="entry name" value="cNMP-bd_dom"/>
</dbReference>
<dbReference type="GO" id="GO:0005829">
    <property type="term" value="C:cytosol"/>
    <property type="evidence" value="ECO:0007669"/>
    <property type="project" value="TreeGrafter"/>
</dbReference>
<feature type="domain" description="HTH crp-type" evidence="5">
    <location>
        <begin position="153"/>
        <end position="226"/>
    </location>
</feature>
<dbReference type="SMART" id="SM00100">
    <property type="entry name" value="cNMP"/>
    <property type="match status" value="1"/>
</dbReference>
<dbReference type="PROSITE" id="PS51063">
    <property type="entry name" value="HTH_CRP_2"/>
    <property type="match status" value="1"/>
</dbReference>
<dbReference type="CDD" id="cd00038">
    <property type="entry name" value="CAP_ED"/>
    <property type="match status" value="1"/>
</dbReference>
<dbReference type="InterPro" id="IPR012318">
    <property type="entry name" value="HTH_CRP"/>
</dbReference>
<dbReference type="SMART" id="SM00419">
    <property type="entry name" value="HTH_CRP"/>
    <property type="match status" value="1"/>
</dbReference>
<dbReference type="SUPFAM" id="SSF51206">
    <property type="entry name" value="cAMP-binding domain-like"/>
    <property type="match status" value="1"/>
</dbReference>
<dbReference type="SUPFAM" id="SSF46785">
    <property type="entry name" value="Winged helix' DNA-binding domain"/>
    <property type="match status" value="1"/>
</dbReference>
<dbReference type="PANTHER" id="PTHR24567:SF74">
    <property type="entry name" value="HTH-TYPE TRANSCRIPTIONAL REGULATOR ARCR"/>
    <property type="match status" value="1"/>
</dbReference>
<accession>A0A2I1MSI0</accession>
<reference evidence="6 7" key="1">
    <citation type="submission" date="2017-12" db="EMBL/GenBank/DDBJ databases">
        <title>Phylogenetic diversity of female urinary microbiome.</title>
        <authorList>
            <person name="Thomas-White K."/>
            <person name="Wolfe A.J."/>
        </authorList>
    </citation>
    <scope>NUCLEOTIDE SEQUENCE [LARGE SCALE GENOMIC DNA]</scope>
    <source>
        <strain evidence="6 7">UMB0139</strain>
    </source>
</reference>
<evidence type="ECO:0000256" key="1">
    <source>
        <dbReference type="ARBA" id="ARBA00023015"/>
    </source>
</evidence>
<feature type="domain" description="Cyclic nucleotide-binding" evidence="4">
    <location>
        <begin position="18"/>
        <end position="139"/>
    </location>
</feature>
<keyword evidence="3" id="KW-0804">Transcription</keyword>
<dbReference type="InterPro" id="IPR036390">
    <property type="entry name" value="WH_DNA-bd_sf"/>
</dbReference>
<dbReference type="Pfam" id="PF00027">
    <property type="entry name" value="cNMP_binding"/>
    <property type="match status" value="1"/>
</dbReference>
<protein>
    <submittedName>
        <fullName evidence="6">Crp/Fnr family transcriptional regulator</fullName>
    </submittedName>
</protein>
<dbReference type="Proteomes" id="UP000234239">
    <property type="component" value="Unassembled WGS sequence"/>
</dbReference>
<dbReference type="EMBL" id="PKGY01000001">
    <property type="protein sequence ID" value="PKZ23086.1"/>
    <property type="molecule type" value="Genomic_DNA"/>
</dbReference>
<dbReference type="PROSITE" id="PS50042">
    <property type="entry name" value="CNMP_BINDING_3"/>
    <property type="match status" value="1"/>
</dbReference>
<dbReference type="PANTHER" id="PTHR24567">
    <property type="entry name" value="CRP FAMILY TRANSCRIPTIONAL REGULATORY PROTEIN"/>
    <property type="match status" value="1"/>
</dbReference>
<dbReference type="InterPro" id="IPR036388">
    <property type="entry name" value="WH-like_DNA-bd_sf"/>
</dbReference>
<dbReference type="InterPro" id="IPR014710">
    <property type="entry name" value="RmlC-like_jellyroll"/>
</dbReference>
<dbReference type="OrthoDB" id="9810708at2"/>
<dbReference type="Gene3D" id="2.60.120.10">
    <property type="entry name" value="Jelly Rolls"/>
    <property type="match status" value="1"/>
</dbReference>
<dbReference type="InterPro" id="IPR018490">
    <property type="entry name" value="cNMP-bd_dom_sf"/>
</dbReference>
<comment type="caution">
    <text evidence="6">The sequence shown here is derived from an EMBL/GenBank/DDBJ whole genome shotgun (WGS) entry which is preliminary data.</text>
</comment>
<sequence>MVNRDFEYYMENLSDEEFFSRFTEEEMMEIKSRSTIHQFGKGQVLFFQEDYKNYCYYLLKGLIRLEKTDETGDFQYIDYVTGHSFLPYGEFLNPDNMNNYTGFAATEIILLMIPRDLLEKITMANNEQMIYMYQMIAEVLVFTERRIQMTTISSAKQRVIQTLAIWMYDLGHRMGERIVINYPLTIGELATVSGTTRETAGRVVKALTEEGLIGFTRQEIIYLDLDYFNELLW</sequence>
<gene>
    <name evidence="6" type="ORF">CYJ28_00600</name>
</gene>